<dbReference type="InterPro" id="IPR039425">
    <property type="entry name" value="RNA_pol_sigma-70-like"/>
</dbReference>
<evidence type="ECO:0000256" key="5">
    <source>
        <dbReference type="ARBA" id="ARBA00023163"/>
    </source>
</evidence>
<evidence type="ECO:0000259" key="6">
    <source>
        <dbReference type="Pfam" id="PF08281"/>
    </source>
</evidence>
<dbReference type="RefSeq" id="WP_328936273.1">
    <property type="nucleotide sequence ID" value="NZ_CP108133.1"/>
</dbReference>
<dbReference type="Pfam" id="PF08281">
    <property type="entry name" value="Sigma70_r4_2"/>
    <property type="match status" value="1"/>
</dbReference>
<dbReference type="SUPFAM" id="SSF88659">
    <property type="entry name" value="Sigma3 and sigma4 domains of RNA polymerase sigma factors"/>
    <property type="match status" value="1"/>
</dbReference>
<keyword evidence="9" id="KW-1185">Reference proteome</keyword>
<dbReference type="NCBIfam" id="TIGR02937">
    <property type="entry name" value="sigma70-ECF"/>
    <property type="match status" value="1"/>
</dbReference>
<evidence type="ECO:0000256" key="2">
    <source>
        <dbReference type="ARBA" id="ARBA00023015"/>
    </source>
</evidence>
<protein>
    <submittedName>
        <fullName evidence="8">Sigma-70 family RNA polymerase sigma factor</fullName>
    </submittedName>
</protein>
<dbReference type="PANTHER" id="PTHR43133:SF50">
    <property type="entry name" value="ECF RNA POLYMERASE SIGMA FACTOR SIGM"/>
    <property type="match status" value="1"/>
</dbReference>
<dbReference type="InterPro" id="IPR014284">
    <property type="entry name" value="RNA_pol_sigma-70_dom"/>
</dbReference>
<evidence type="ECO:0000313" key="9">
    <source>
        <dbReference type="Proteomes" id="UP001432166"/>
    </source>
</evidence>
<evidence type="ECO:0000256" key="3">
    <source>
        <dbReference type="ARBA" id="ARBA00023082"/>
    </source>
</evidence>
<proteinExistence type="inferred from homology"/>
<evidence type="ECO:0000313" key="7">
    <source>
        <dbReference type="EMBL" id="WTP46874.1"/>
    </source>
</evidence>
<dbReference type="InterPro" id="IPR013325">
    <property type="entry name" value="RNA_pol_sigma_r2"/>
</dbReference>
<dbReference type="SUPFAM" id="SSF88946">
    <property type="entry name" value="Sigma2 domain of RNA polymerase sigma factors"/>
    <property type="match status" value="1"/>
</dbReference>
<dbReference type="EMBL" id="CP108133">
    <property type="protein sequence ID" value="WTP54668.1"/>
    <property type="molecule type" value="Genomic_DNA"/>
</dbReference>
<dbReference type="Gene3D" id="1.10.1740.10">
    <property type="match status" value="1"/>
</dbReference>
<evidence type="ECO:0000256" key="1">
    <source>
        <dbReference type="ARBA" id="ARBA00010641"/>
    </source>
</evidence>
<evidence type="ECO:0000256" key="4">
    <source>
        <dbReference type="ARBA" id="ARBA00023125"/>
    </source>
</evidence>
<organism evidence="8 9">
    <name type="scientific">Streptomyces tauricus</name>
    <dbReference type="NCBI Taxonomy" id="68274"/>
    <lineage>
        <taxon>Bacteria</taxon>
        <taxon>Bacillati</taxon>
        <taxon>Actinomycetota</taxon>
        <taxon>Actinomycetes</taxon>
        <taxon>Kitasatosporales</taxon>
        <taxon>Streptomycetaceae</taxon>
        <taxon>Streptomyces</taxon>
        <taxon>Streptomyces aurantiacus group</taxon>
    </lineage>
</organism>
<dbReference type="InterPro" id="IPR013249">
    <property type="entry name" value="RNA_pol_sigma70_r4_t2"/>
</dbReference>
<accession>A0ABZ1JWG5</accession>
<gene>
    <name evidence="7" type="ORF">OG288_00090</name>
    <name evidence="8" type="ORF">OG288_44120</name>
</gene>
<sequence>MIEPIPEPPTTRPSQLFDELFEEGFARVVRSLVLMGAGRAIAEDLAQDAFWTAYERWDEVGLYDHPLAWVGRTALNMWRQYCRTAHRREGLLAQADPWQLVNEGKDLVETDRRIDVQRALAQLPLRQREVVVLHYIFDQPVRVVARILEIAEGTVKSQLSDARRTLALMAGEGAERNRQGGLSGPERK</sequence>
<dbReference type="Proteomes" id="UP001432166">
    <property type="component" value="Chromosome"/>
</dbReference>
<dbReference type="EMBL" id="CP108133">
    <property type="protein sequence ID" value="WTP46874.1"/>
    <property type="molecule type" value="Genomic_DNA"/>
</dbReference>
<feature type="domain" description="RNA polymerase sigma factor 70 region 4 type 2" evidence="6">
    <location>
        <begin position="115"/>
        <end position="166"/>
    </location>
</feature>
<keyword evidence="5" id="KW-0804">Transcription</keyword>
<keyword evidence="3" id="KW-0731">Sigma factor</keyword>
<dbReference type="Gene3D" id="1.10.10.10">
    <property type="entry name" value="Winged helix-like DNA-binding domain superfamily/Winged helix DNA-binding domain"/>
    <property type="match status" value="1"/>
</dbReference>
<reference evidence="8" key="1">
    <citation type="submission" date="2022-10" db="EMBL/GenBank/DDBJ databases">
        <title>The complete genomes of actinobacterial strains from the NBC collection.</title>
        <authorList>
            <person name="Joergensen T.S."/>
            <person name="Alvarez Arevalo M."/>
            <person name="Sterndorff E.B."/>
            <person name="Faurdal D."/>
            <person name="Vuksanovic O."/>
            <person name="Mourched A.-S."/>
            <person name="Charusanti P."/>
            <person name="Shaw S."/>
            <person name="Blin K."/>
            <person name="Weber T."/>
        </authorList>
    </citation>
    <scope>NUCLEOTIDE SEQUENCE</scope>
    <source>
        <strain evidence="8">NBC_00189</strain>
    </source>
</reference>
<dbReference type="PANTHER" id="PTHR43133">
    <property type="entry name" value="RNA POLYMERASE ECF-TYPE SIGMA FACTO"/>
    <property type="match status" value="1"/>
</dbReference>
<dbReference type="CDD" id="cd06171">
    <property type="entry name" value="Sigma70_r4"/>
    <property type="match status" value="1"/>
</dbReference>
<name>A0ABZ1JWG5_9ACTN</name>
<dbReference type="InterPro" id="IPR013324">
    <property type="entry name" value="RNA_pol_sigma_r3/r4-like"/>
</dbReference>
<evidence type="ECO:0000313" key="8">
    <source>
        <dbReference type="EMBL" id="WTP54668.1"/>
    </source>
</evidence>
<dbReference type="InterPro" id="IPR036388">
    <property type="entry name" value="WH-like_DNA-bd_sf"/>
</dbReference>
<keyword evidence="2" id="KW-0805">Transcription regulation</keyword>
<keyword evidence="4" id="KW-0238">DNA-binding</keyword>
<comment type="similarity">
    <text evidence="1">Belongs to the sigma-70 factor family. ECF subfamily.</text>
</comment>